<name>A0A0D2MAE8_9CHLO</name>
<dbReference type="InterPro" id="IPR032710">
    <property type="entry name" value="NTF2-like_dom_sf"/>
</dbReference>
<evidence type="ECO:0000313" key="3">
    <source>
        <dbReference type="EMBL" id="KIZ00250.1"/>
    </source>
</evidence>
<feature type="compositionally biased region" description="Polar residues" evidence="1">
    <location>
        <begin position="54"/>
        <end position="69"/>
    </location>
</feature>
<dbReference type="InterPro" id="IPR037401">
    <property type="entry name" value="SnoaL-like"/>
</dbReference>
<protein>
    <recommendedName>
        <fullName evidence="2">SnoaL-like domain-containing protein</fullName>
    </recommendedName>
</protein>
<dbReference type="Gene3D" id="3.10.450.50">
    <property type="match status" value="1"/>
</dbReference>
<feature type="compositionally biased region" description="Low complexity" evidence="1">
    <location>
        <begin position="70"/>
        <end position="81"/>
    </location>
</feature>
<feature type="compositionally biased region" description="Low complexity" evidence="1">
    <location>
        <begin position="1"/>
        <end position="10"/>
    </location>
</feature>
<accession>A0A0D2MAE8</accession>
<keyword evidence="4" id="KW-1185">Reference proteome</keyword>
<proteinExistence type="predicted"/>
<gene>
    <name evidence="3" type="ORF">MNEG_7713</name>
</gene>
<reference evidence="3 4" key="1">
    <citation type="journal article" date="2013" name="BMC Genomics">
        <title>Reconstruction of the lipid metabolism for the microalga Monoraphidium neglectum from its genome sequence reveals characteristics suitable for biofuel production.</title>
        <authorList>
            <person name="Bogen C."/>
            <person name="Al-Dilaimi A."/>
            <person name="Albersmeier A."/>
            <person name="Wichmann J."/>
            <person name="Grundmann M."/>
            <person name="Rupp O."/>
            <person name="Lauersen K.J."/>
            <person name="Blifernez-Klassen O."/>
            <person name="Kalinowski J."/>
            <person name="Goesmann A."/>
            <person name="Mussgnug J.H."/>
            <person name="Kruse O."/>
        </authorList>
    </citation>
    <scope>NUCLEOTIDE SEQUENCE [LARGE SCALE GENOMIC DNA]</scope>
    <source>
        <strain evidence="3 4">SAG 48.87</strain>
    </source>
</reference>
<evidence type="ECO:0000256" key="1">
    <source>
        <dbReference type="SAM" id="MobiDB-lite"/>
    </source>
</evidence>
<dbReference type="PANTHER" id="PTHR34957">
    <property type="entry name" value="NUCLEAR TRANSPORT FACTOR 2 (NTF2) FAMILY PROTEIN"/>
    <property type="match status" value="1"/>
</dbReference>
<organism evidence="3 4">
    <name type="scientific">Monoraphidium neglectum</name>
    <dbReference type="NCBI Taxonomy" id="145388"/>
    <lineage>
        <taxon>Eukaryota</taxon>
        <taxon>Viridiplantae</taxon>
        <taxon>Chlorophyta</taxon>
        <taxon>core chlorophytes</taxon>
        <taxon>Chlorophyceae</taxon>
        <taxon>CS clade</taxon>
        <taxon>Sphaeropleales</taxon>
        <taxon>Selenastraceae</taxon>
        <taxon>Monoraphidium</taxon>
    </lineage>
</organism>
<dbReference type="EMBL" id="KK101611">
    <property type="protein sequence ID" value="KIZ00250.1"/>
    <property type="molecule type" value="Genomic_DNA"/>
</dbReference>
<feature type="domain" description="SnoaL-like" evidence="2">
    <location>
        <begin position="130"/>
        <end position="247"/>
    </location>
</feature>
<sequence length="251" mass="27372">MAAAAAAAGRAHFRSGGSGSGGSSSGRRGLSHESRRLLVAPCGSPNSMGYGLARSNSSITRGSNGSGSSAAAAQQQQQQQQQERHQWQLSSEVLSLRHWLDHAVEAEDYDLAARIRDALQQKQSDARLAVEDANKRFYDAFASGRIEEMSKVWGKGDYVQTIHPGAGVISGREQVMESWRSILRGVRPRAFRITVEDVRVFASDSSGFVTCTEVVDADDSEGRTIATNVFEKQNGKWVITHHHGSPLMRFR</sequence>
<evidence type="ECO:0000259" key="2">
    <source>
        <dbReference type="Pfam" id="PF13474"/>
    </source>
</evidence>
<evidence type="ECO:0000313" key="4">
    <source>
        <dbReference type="Proteomes" id="UP000054498"/>
    </source>
</evidence>
<dbReference type="KEGG" id="mng:MNEG_7713"/>
<dbReference type="RefSeq" id="XP_013899269.1">
    <property type="nucleotide sequence ID" value="XM_014043815.1"/>
</dbReference>
<dbReference type="SUPFAM" id="SSF54427">
    <property type="entry name" value="NTF2-like"/>
    <property type="match status" value="1"/>
</dbReference>
<dbReference type="AlphaFoldDB" id="A0A0D2MAE8"/>
<dbReference type="Pfam" id="PF13474">
    <property type="entry name" value="SnoaL_3"/>
    <property type="match status" value="1"/>
</dbReference>
<dbReference type="Proteomes" id="UP000054498">
    <property type="component" value="Unassembled WGS sequence"/>
</dbReference>
<dbReference type="OrthoDB" id="2335338at2759"/>
<feature type="region of interest" description="Disordered" evidence="1">
    <location>
        <begin position="1"/>
        <end position="86"/>
    </location>
</feature>
<dbReference type="PANTHER" id="PTHR34957:SF1">
    <property type="entry name" value="NUCLEAR TRANSPORT FACTOR 2 (NTF2) FAMILY PROTEIN"/>
    <property type="match status" value="1"/>
</dbReference>
<dbReference type="GeneID" id="25740589"/>